<organism evidence="1 2">
    <name type="scientific">Xenorhabdus aichiensis</name>
    <dbReference type="NCBI Taxonomy" id="3025874"/>
    <lineage>
        <taxon>Bacteria</taxon>
        <taxon>Pseudomonadati</taxon>
        <taxon>Pseudomonadota</taxon>
        <taxon>Gammaproteobacteria</taxon>
        <taxon>Enterobacterales</taxon>
        <taxon>Morganellaceae</taxon>
        <taxon>Xenorhabdus</taxon>
    </lineage>
</organism>
<gene>
    <name evidence="1" type="ORF">PSI22_17280</name>
</gene>
<accession>A0ABT5M6N4</accession>
<keyword evidence="2" id="KW-1185">Reference proteome</keyword>
<proteinExistence type="predicted"/>
<comment type="caution">
    <text evidence="1">The sequence shown here is derived from an EMBL/GenBank/DDBJ whole genome shotgun (WGS) entry which is preliminary data.</text>
</comment>
<dbReference type="Proteomes" id="UP001214757">
    <property type="component" value="Unassembled WGS sequence"/>
</dbReference>
<evidence type="ECO:0000313" key="2">
    <source>
        <dbReference type="Proteomes" id="UP001214757"/>
    </source>
</evidence>
<dbReference type="EMBL" id="JAQRFO010000048">
    <property type="protein sequence ID" value="MDC9623343.1"/>
    <property type="molecule type" value="Genomic_DNA"/>
</dbReference>
<name>A0ABT5M6N4_9GAMM</name>
<evidence type="ECO:0000313" key="1">
    <source>
        <dbReference type="EMBL" id="MDC9623343.1"/>
    </source>
</evidence>
<dbReference type="RefSeq" id="WP_273580816.1">
    <property type="nucleotide sequence ID" value="NZ_JAQRFO010000048.1"/>
</dbReference>
<protein>
    <submittedName>
        <fullName evidence="1">Uncharacterized protein</fullName>
    </submittedName>
</protein>
<reference evidence="1 2" key="1">
    <citation type="submission" date="2023-02" db="EMBL/GenBank/DDBJ databases">
        <title>Entomopathogenic bacteria.</title>
        <authorList>
            <person name="Machado R.A."/>
        </authorList>
    </citation>
    <scope>NUCLEOTIDE SEQUENCE [LARGE SCALE GENOMIC DNA]</scope>
    <source>
        <strain evidence="1 2">XENO-7</strain>
    </source>
</reference>
<sequence length="301" mass="33620">MNPSDHIVPMRKEELHHVPAAQSTLNRFADAEIPQHPWMAPNNFGSPHQDSWCSESVSLNGPVDDNLLLIEQYNPFGYTPNMVCNSNNQMVGVSLDYTTSQFWVVVFDENCNIISATPAGKRSGSTFGGGYFYMDKKDNTIVVQNNQVVSYPTADVQLRESEIYPLTPNWQSTDIVELVTGSAKGNSLYSSLPVWDEMSPNLYWCLIAGEYDYKNYPNSTLSSPAWMAVVHIDPDDGSTKLVGAQELEKQWNNNTFAVDEKGAYIVTNGIDEARKDISGRLVWRGVTSSFAGRRLTRMPDT</sequence>